<keyword evidence="2" id="KW-1185">Reference proteome</keyword>
<accession>A0ABX1C9C4</accession>
<dbReference type="EMBL" id="JAAVJC010000011">
    <property type="protein sequence ID" value="NJQ13947.1"/>
    <property type="molecule type" value="Genomic_DNA"/>
</dbReference>
<evidence type="ECO:0000313" key="1">
    <source>
        <dbReference type="EMBL" id="NJQ13947.1"/>
    </source>
</evidence>
<dbReference type="RefSeq" id="WP_168086781.1">
    <property type="nucleotide sequence ID" value="NZ_BHZH01000017.1"/>
</dbReference>
<protein>
    <submittedName>
        <fullName evidence="1">Uncharacterized protein</fullName>
    </submittedName>
</protein>
<organism evidence="1 2">
    <name type="scientific">Streptomyces bohaiensis</name>
    <dbReference type="NCBI Taxonomy" id="1431344"/>
    <lineage>
        <taxon>Bacteria</taxon>
        <taxon>Bacillati</taxon>
        <taxon>Actinomycetota</taxon>
        <taxon>Actinomycetes</taxon>
        <taxon>Kitasatosporales</taxon>
        <taxon>Streptomycetaceae</taxon>
        <taxon>Streptomyces</taxon>
    </lineage>
</organism>
<dbReference type="Proteomes" id="UP000727056">
    <property type="component" value="Unassembled WGS sequence"/>
</dbReference>
<name>A0ABX1C9C4_9ACTN</name>
<evidence type="ECO:0000313" key="2">
    <source>
        <dbReference type="Proteomes" id="UP000727056"/>
    </source>
</evidence>
<sequence>MFGKKKHQQQGPLVATLDWRDIRMFSAAPGGGDVGITTELRRRCAGLTPVWAAPAKGMVPRWGLAAFVDAPVEGPKADGAFGLFTDPEYQRPICRLLEPESDGDSGLRYTATDERGETIGTITKVAPTRRPFKHTWRITTPDGLSVQGRNAWATKQRHVREARGYLNPLNYVVGAADDSSWATGNRGRELFWVDPADDSRRANTTYLMSSTSADFARLTDQGAGLLDRRLALLAVIGEARSLDLKPPTPPV</sequence>
<comment type="caution">
    <text evidence="1">The sequence shown here is derived from an EMBL/GenBank/DDBJ whole genome shotgun (WGS) entry which is preliminary data.</text>
</comment>
<gene>
    <name evidence="1" type="ORF">HCN52_03065</name>
</gene>
<proteinExistence type="predicted"/>
<reference evidence="1 2" key="1">
    <citation type="submission" date="2020-03" db="EMBL/GenBank/DDBJ databases">
        <title>Draft genome of Streptomyces sp. ventii, isolated from the Axial Seamount in the Pacific Ocean, and resequencing of the two type strains Streptomyces lonarensis strain NCL 716 and Streptomyces bohaiensis strain 11A07.</title>
        <authorList>
            <person name="Loughran R.M."/>
            <person name="Pfannmuller K.M."/>
            <person name="Wasson B.J."/>
            <person name="Deadmond M.C."/>
            <person name="Paddock B.E."/>
            <person name="Koyack M.J."/>
            <person name="Gallegos D.A."/>
            <person name="Mitchell E.A."/>
            <person name="Ushijima B."/>
            <person name="Saw J.H."/>
            <person name="Mcphail K.L."/>
            <person name="Videau P."/>
        </authorList>
    </citation>
    <scope>NUCLEOTIDE SEQUENCE [LARGE SCALE GENOMIC DNA]</scope>
    <source>
        <strain evidence="1 2">11A07</strain>
    </source>
</reference>